<dbReference type="Gene3D" id="2.40.260.10">
    <property type="entry name" value="Sortase"/>
    <property type="match status" value="1"/>
</dbReference>
<dbReference type="EMBL" id="JBHSON010000166">
    <property type="protein sequence ID" value="MFC5754596.1"/>
    <property type="molecule type" value="Genomic_DNA"/>
</dbReference>
<organism evidence="3 4">
    <name type="scientific">Actinomadura rugatobispora</name>
    <dbReference type="NCBI Taxonomy" id="1994"/>
    <lineage>
        <taxon>Bacteria</taxon>
        <taxon>Bacillati</taxon>
        <taxon>Actinomycetota</taxon>
        <taxon>Actinomycetes</taxon>
        <taxon>Streptosporangiales</taxon>
        <taxon>Thermomonosporaceae</taxon>
        <taxon>Actinomadura</taxon>
    </lineage>
</organism>
<reference evidence="4" key="1">
    <citation type="journal article" date="2019" name="Int. J. Syst. Evol. Microbiol.">
        <title>The Global Catalogue of Microorganisms (GCM) 10K type strain sequencing project: providing services to taxonomists for standard genome sequencing and annotation.</title>
        <authorList>
            <consortium name="The Broad Institute Genomics Platform"/>
            <consortium name="The Broad Institute Genome Sequencing Center for Infectious Disease"/>
            <person name="Wu L."/>
            <person name="Ma J."/>
        </authorList>
    </citation>
    <scope>NUCLEOTIDE SEQUENCE [LARGE SCALE GENOMIC DNA]</scope>
    <source>
        <strain evidence="4">KCTC 42087</strain>
    </source>
</reference>
<dbReference type="InterPro" id="IPR023365">
    <property type="entry name" value="Sortase_dom-sf"/>
</dbReference>
<dbReference type="Pfam" id="PF04203">
    <property type="entry name" value="Sortase"/>
    <property type="match status" value="1"/>
</dbReference>
<proteinExistence type="predicted"/>
<dbReference type="CDD" id="cd05830">
    <property type="entry name" value="Sortase_E"/>
    <property type="match status" value="1"/>
</dbReference>
<feature type="signal peptide" evidence="2">
    <location>
        <begin position="1"/>
        <end position="21"/>
    </location>
</feature>
<protein>
    <submittedName>
        <fullName evidence="3">Class E sortase</fullName>
    </submittedName>
</protein>
<dbReference type="SUPFAM" id="SSF63817">
    <property type="entry name" value="Sortase"/>
    <property type="match status" value="1"/>
</dbReference>
<evidence type="ECO:0000256" key="2">
    <source>
        <dbReference type="SAM" id="SignalP"/>
    </source>
</evidence>
<sequence>MRTQAVIGTLLAALAPVQAAAASPSATRTPPHAPTAVSAPAKPAGRVLARISIPRLKLRHRPIREGVSRRVLARGIGHYPGTAMPGEIGNAVLLGHRTTYLAPFHDLDRLRRGDRIIVRGGRTTHVFRAYGTRIISPRKASVLAPVPFRKGRTPRESVLTLISCHPKGSDRMRIVVIARKDGAP</sequence>
<evidence type="ECO:0000256" key="1">
    <source>
        <dbReference type="ARBA" id="ARBA00022801"/>
    </source>
</evidence>
<evidence type="ECO:0000313" key="3">
    <source>
        <dbReference type="EMBL" id="MFC5754596.1"/>
    </source>
</evidence>
<dbReference type="NCBIfam" id="TIGR01076">
    <property type="entry name" value="sortase_fam"/>
    <property type="match status" value="1"/>
</dbReference>
<keyword evidence="4" id="KW-1185">Reference proteome</keyword>
<keyword evidence="2" id="KW-0732">Signal</keyword>
<gene>
    <name evidence="3" type="ORF">ACFPZN_54045</name>
</gene>
<accession>A0ABW1AJ96</accession>
<keyword evidence="1" id="KW-0378">Hydrolase</keyword>
<name>A0ABW1AJ96_9ACTN</name>
<dbReference type="InterPro" id="IPR005754">
    <property type="entry name" value="Sortase"/>
</dbReference>
<feature type="chain" id="PRO_5045889238" evidence="2">
    <location>
        <begin position="22"/>
        <end position="184"/>
    </location>
</feature>
<comment type="caution">
    <text evidence="3">The sequence shown here is derived from an EMBL/GenBank/DDBJ whole genome shotgun (WGS) entry which is preliminary data.</text>
</comment>
<dbReference type="Proteomes" id="UP001596074">
    <property type="component" value="Unassembled WGS sequence"/>
</dbReference>
<dbReference type="RefSeq" id="WP_378292857.1">
    <property type="nucleotide sequence ID" value="NZ_JBHSON010000166.1"/>
</dbReference>
<evidence type="ECO:0000313" key="4">
    <source>
        <dbReference type="Proteomes" id="UP001596074"/>
    </source>
</evidence>
<dbReference type="InterPro" id="IPR042003">
    <property type="entry name" value="Sortase_E"/>
</dbReference>